<comment type="caution">
    <text evidence="4">The sequence shown here is derived from an EMBL/GenBank/DDBJ whole genome shotgun (WGS) entry which is preliminary data.</text>
</comment>
<keyword evidence="4" id="KW-0418">Kinase</keyword>
<dbReference type="Pfam" id="PF00069">
    <property type="entry name" value="Pkinase"/>
    <property type="match status" value="1"/>
</dbReference>
<dbReference type="Gene3D" id="1.10.510.10">
    <property type="entry name" value="Transferase(Phosphotransferase) domain 1"/>
    <property type="match status" value="1"/>
</dbReference>
<dbReference type="PANTHER" id="PTHR24363">
    <property type="entry name" value="SERINE/THREONINE PROTEIN KINASE"/>
    <property type="match status" value="1"/>
</dbReference>
<gene>
    <name evidence="4" type="ORF">GS601_01030</name>
</gene>
<keyword evidence="2" id="KW-0067">ATP-binding</keyword>
<dbReference type="Proteomes" id="UP000646053">
    <property type="component" value="Unassembled WGS sequence"/>
</dbReference>
<dbReference type="PANTHER" id="PTHR24363:SF7">
    <property type="entry name" value="SERINE_THREONINE-PROTEIN KINASE-LIKE PROTEIN E"/>
    <property type="match status" value="1"/>
</dbReference>
<evidence type="ECO:0000259" key="3">
    <source>
        <dbReference type="PROSITE" id="PS50011"/>
    </source>
</evidence>
<evidence type="ECO:0000313" key="4">
    <source>
        <dbReference type="EMBL" id="NDJ15883.1"/>
    </source>
</evidence>
<dbReference type="SUPFAM" id="SSF56112">
    <property type="entry name" value="Protein kinase-like (PK-like)"/>
    <property type="match status" value="1"/>
</dbReference>
<evidence type="ECO:0000313" key="5">
    <source>
        <dbReference type="Proteomes" id="UP000646053"/>
    </source>
</evidence>
<keyword evidence="1" id="KW-0547">Nucleotide-binding</keyword>
<sequence>MVGQVLGDRYEIERELGQQSGRWTLLAKDVHAGERVVIKLLCTDENMRPDDLKLFEREAEILKSLSHPSIPNYLGYFQQNLPTGQALALVQTYVKGRSLEECFKVKRTFTEAEAKQIAKSILYILIYLQSRNPSIVHRDIKPNSIILAEKKTHLVDFGSVKTLFNKHDGSGTAFTLVGTHDYTPPEQWSGRALTASDLYSLGLTIIAIVTGKHPSQLPRKGNRFEFEQLIDLSPAFADWLKWMTETSLEKRLGTAMQALQALDAAQVRRF</sequence>
<name>A0A8J7Z3M6_9CYAN</name>
<proteinExistence type="predicted"/>
<organism evidence="4 5">
    <name type="scientific">Myxacorys almedinensis A</name>
    <dbReference type="NCBI Taxonomy" id="2690445"/>
    <lineage>
        <taxon>Bacteria</taxon>
        <taxon>Bacillati</taxon>
        <taxon>Cyanobacteriota</taxon>
        <taxon>Cyanophyceae</taxon>
        <taxon>Leptolyngbyales</taxon>
        <taxon>Leptolyngbyaceae</taxon>
        <taxon>Myxacorys</taxon>
        <taxon>Myxacorys almedinensis</taxon>
    </lineage>
</organism>
<evidence type="ECO:0000256" key="1">
    <source>
        <dbReference type="ARBA" id="ARBA00022741"/>
    </source>
</evidence>
<feature type="domain" description="Protein kinase" evidence="3">
    <location>
        <begin position="10"/>
        <end position="270"/>
    </location>
</feature>
<keyword evidence="5" id="KW-1185">Reference proteome</keyword>
<protein>
    <submittedName>
        <fullName evidence="4">Protein kinase</fullName>
    </submittedName>
</protein>
<dbReference type="InterPro" id="IPR000719">
    <property type="entry name" value="Prot_kinase_dom"/>
</dbReference>
<dbReference type="GO" id="GO:0004674">
    <property type="term" value="F:protein serine/threonine kinase activity"/>
    <property type="evidence" value="ECO:0007669"/>
    <property type="project" value="TreeGrafter"/>
</dbReference>
<evidence type="ECO:0000256" key="2">
    <source>
        <dbReference type="ARBA" id="ARBA00022840"/>
    </source>
</evidence>
<keyword evidence="4" id="KW-0808">Transferase</keyword>
<dbReference type="AlphaFoldDB" id="A0A8J7Z3M6"/>
<dbReference type="PROSITE" id="PS50011">
    <property type="entry name" value="PROTEIN_KINASE_DOM"/>
    <property type="match status" value="1"/>
</dbReference>
<dbReference type="InterPro" id="IPR011009">
    <property type="entry name" value="Kinase-like_dom_sf"/>
</dbReference>
<dbReference type="RefSeq" id="WP_162421287.1">
    <property type="nucleotide sequence ID" value="NZ_WVIE01000001.1"/>
</dbReference>
<dbReference type="CDD" id="cd14014">
    <property type="entry name" value="STKc_PknB_like"/>
    <property type="match status" value="1"/>
</dbReference>
<accession>A0A8J7Z3M6</accession>
<dbReference type="EMBL" id="WVIE01000001">
    <property type="protein sequence ID" value="NDJ15883.1"/>
    <property type="molecule type" value="Genomic_DNA"/>
</dbReference>
<reference evidence="4" key="1">
    <citation type="submission" date="2019-12" db="EMBL/GenBank/DDBJ databases">
        <title>High-Quality draft genome sequences of three cyanobacteria isolated from the limestone walls of the Old Cathedral of Coimbra.</title>
        <authorList>
            <person name="Tiago I."/>
            <person name="Soares F."/>
            <person name="Portugal A."/>
        </authorList>
    </citation>
    <scope>NUCLEOTIDE SEQUENCE</scope>
    <source>
        <strain evidence="4">A</strain>
    </source>
</reference>
<dbReference type="GO" id="GO:0005524">
    <property type="term" value="F:ATP binding"/>
    <property type="evidence" value="ECO:0007669"/>
    <property type="project" value="UniProtKB-KW"/>
</dbReference>